<evidence type="ECO:0000313" key="3">
    <source>
        <dbReference type="Proteomes" id="UP000237846"/>
    </source>
</evidence>
<keyword evidence="1" id="KW-0732">Signal</keyword>
<feature type="signal peptide" evidence="1">
    <location>
        <begin position="1"/>
        <end position="29"/>
    </location>
</feature>
<organism evidence="2 3">
    <name type="scientific">Allonocardiopsis opalescens</name>
    <dbReference type="NCBI Taxonomy" id="1144618"/>
    <lineage>
        <taxon>Bacteria</taxon>
        <taxon>Bacillati</taxon>
        <taxon>Actinomycetota</taxon>
        <taxon>Actinomycetes</taxon>
        <taxon>Streptosporangiales</taxon>
        <taxon>Allonocardiopsis</taxon>
    </lineage>
</organism>
<sequence>MRTRTWARAVAAAAVAAGLAAGAGAPAHADARYDCAGLLSYDEGTGKLIAYRCEGEGTGPGIVSVADRHFYCGDIGPGPVPVRDSIEGTGCWPVSLLPAG</sequence>
<comment type="caution">
    <text evidence="2">The sequence shown here is derived from an EMBL/GenBank/DDBJ whole genome shotgun (WGS) entry which is preliminary data.</text>
</comment>
<evidence type="ECO:0000256" key="1">
    <source>
        <dbReference type="SAM" id="SignalP"/>
    </source>
</evidence>
<feature type="chain" id="PRO_5015716476" description="Secreted protein" evidence="1">
    <location>
        <begin position="30"/>
        <end position="100"/>
    </location>
</feature>
<evidence type="ECO:0000313" key="2">
    <source>
        <dbReference type="EMBL" id="PRY02436.1"/>
    </source>
</evidence>
<name>A0A2T0QES1_9ACTN</name>
<dbReference type="Proteomes" id="UP000237846">
    <property type="component" value="Unassembled WGS sequence"/>
</dbReference>
<dbReference type="EMBL" id="PVZC01000001">
    <property type="protein sequence ID" value="PRY02436.1"/>
    <property type="molecule type" value="Genomic_DNA"/>
</dbReference>
<reference evidence="2 3" key="1">
    <citation type="submission" date="2018-03" db="EMBL/GenBank/DDBJ databases">
        <title>Genomic Encyclopedia of Archaeal and Bacterial Type Strains, Phase II (KMG-II): from individual species to whole genera.</title>
        <authorList>
            <person name="Goeker M."/>
        </authorList>
    </citation>
    <scope>NUCLEOTIDE SEQUENCE [LARGE SCALE GENOMIC DNA]</scope>
    <source>
        <strain evidence="2 3">DSM 45601</strain>
    </source>
</reference>
<protein>
    <recommendedName>
        <fullName evidence="4">Secreted protein</fullName>
    </recommendedName>
</protein>
<gene>
    <name evidence="2" type="ORF">CLV72_1011038</name>
</gene>
<dbReference type="RefSeq" id="WP_146159339.1">
    <property type="nucleotide sequence ID" value="NZ_PVZC01000001.1"/>
</dbReference>
<accession>A0A2T0QES1</accession>
<dbReference type="AlphaFoldDB" id="A0A2T0QES1"/>
<keyword evidence="3" id="KW-1185">Reference proteome</keyword>
<evidence type="ECO:0008006" key="4">
    <source>
        <dbReference type="Google" id="ProtNLM"/>
    </source>
</evidence>
<proteinExistence type="predicted"/>